<dbReference type="OrthoDB" id="9811998at2"/>
<dbReference type="SUPFAM" id="SSF52833">
    <property type="entry name" value="Thioredoxin-like"/>
    <property type="match status" value="1"/>
</dbReference>
<dbReference type="InterPro" id="IPR013766">
    <property type="entry name" value="Thioredoxin_domain"/>
</dbReference>
<evidence type="ECO:0000256" key="2">
    <source>
        <dbReference type="ARBA" id="ARBA00023008"/>
    </source>
</evidence>
<feature type="binding site" evidence="3">
    <location>
        <position position="77"/>
    </location>
    <ligand>
        <name>Cu cation</name>
        <dbReference type="ChEBI" id="CHEBI:23378"/>
    </ligand>
</feature>
<dbReference type="RefSeq" id="WP_131018181.1">
    <property type="nucleotide sequence ID" value="NZ_SIRE01000035.1"/>
</dbReference>
<dbReference type="Gene3D" id="3.40.30.10">
    <property type="entry name" value="Glutaredoxin"/>
    <property type="match status" value="1"/>
</dbReference>
<evidence type="ECO:0000256" key="4">
    <source>
        <dbReference type="PIRSR" id="PIRSR603782-2"/>
    </source>
</evidence>
<feature type="disulfide bond" description="Redox-active" evidence="4">
    <location>
        <begin position="73"/>
        <end position="77"/>
    </location>
</feature>
<feature type="domain" description="Thioredoxin" evidence="6">
    <location>
        <begin position="35"/>
        <end position="201"/>
    </location>
</feature>
<keyword evidence="4" id="KW-1015">Disulfide bond</keyword>
<sequence>MILIKRYGFRITVVILLAMIGISVYSWSTRQGPPLPTIKQAPDFSLLDLKGTPVRLSHTDGKVRLVEFLFTSCPDICPMTTYNMVKLQDKLKAQGLWGNKVQFFSITFDPLKDTPEVFKSYGDRMGIDYSGWNLLTGTEKETGDTARDFGVLVQKMQDGSFVHTVTSLFLVDQTGKIRKVFPMGEDMDNETILKMIWQLTGS</sequence>
<dbReference type="InterPro" id="IPR036249">
    <property type="entry name" value="Thioredoxin-like_sf"/>
</dbReference>
<gene>
    <name evidence="7" type="ORF">EYB31_34665</name>
</gene>
<comment type="caution">
    <text evidence="7">The sequence shown here is derived from an EMBL/GenBank/DDBJ whole genome shotgun (WGS) entry which is preliminary data.</text>
</comment>
<comment type="similarity">
    <text evidence="1">Belongs to the SCO1/2 family.</text>
</comment>
<keyword evidence="8" id="KW-1185">Reference proteome</keyword>
<proteinExistence type="inferred from homology"/>
<dbReference type="InterPro" id="IPR003782">
    <property type="entry name" value="SCO1/SenC"/>
</dbReference>
<dbReference type="EMBL" id="SIRE01000035">
    <property type="protein sequence ID" value="TBL69918.1"/>
    <property type="molecule type" value="Genomic_DNA"/>
</dbReference>
<evidence type="ECO:0000256" key="5">
    <source>
        <dbReference type="SAM" id="Phobius"/>
    </source>
</evidence>
<dbReference type="GO" id="GO:0046872">
    <property type="term" value="F:metal ion binding"/>
    <property type="evidence" value="ECO:0007669"/>
    <property type="project" value="UniProtKB-KW"/>
</dbReference>
<protein>
    <submittedName>
        <fullName evidence="7">SCO family protein</fullName>
    </submittedName>
</protein>
<evidence type="ECO:0000256" key="1">
    <source>
        <dbReference type="ARBA" id="ARBA00010996"/>
    </source>
</evidence>
<evidence type="ECO:0000313" key="8">
    <source>
        <dbReference type="Proteomes" id="UP000293142"/>
    </source>
</evidence>
<keyword evidence="5" id="KW-0472">Membrane</keyword>
<dbReference type="CDD" id="cd02968">
    <property type="entry name" value="SCO"/>
    <property type="match status" value="1"/>
</dbReference>
<keyword evidence="5" id="KW-1133">Transmembrane helix</keyword>
<dbReference type="AlphaFoldDB" id="A0A4Q9DEF6"/>
<keyword evidence="2 3" id="KW-0186">Copper</keyword>
<accession>A0A4Q9DEF6</accession>
<dbReference type="PROSITE" id="PS51352">
    <property type="entry name" value="THIOREDOXIN_2"/>
    <property type="match status" value="1"/>
</dbReference>
<organism evidence="7 8">
    <name type="scientific">Paenibacillus thalictri</name>
    <dbReference type="NCBI Taxonomy" id="2527873"/>
    <lineage>
        <taxon>Bacteria</taxon>
        <taxon>Bacillati</taxon>
        <taxon>Bacillota</taxon>
        <taxon>Bacilli</taxon>
        <taxon>Bacillales</taxon>
        <taxon>Paenibacillaceae</taxon>
        <taxon>Paenibacillus</taxon>
    </lineage>
</organism>
<dbReference type="PANTHER" id="PTHR12151">
    <property type="entry name" value="ELECTRON TRANSPORT PROTIN SCO1/SENC FAMILY MEMBER"/>
    <property type="match status" value="1"/>
</dbReference>
<keyword evidence="5" id="KW-0812">Transmembrane</keyword>
<dbReference type="PANTHER" id="PTHR12151:SF25">
    <property type="entry name" value="LINALOOL DEHYDRATASE_ISOMERASE DOMAIN-CONTAINING PROTEIN"/>
    <property type="match status" value="1"/>
</dbReference>
<evidence type="ECO:0000259" key="6">
    <source>
        <dbReference type="PROSITE" id="PS51352"/>
    </source>
</evidence>
<reference evidence="7 8" key="1">
    <citation type="submission" date="2019-02" db="EMBL/GenBank/DDBJ databases">
        <title>Paenibacillus sp. nov., isolated from surface-sterilized tissue of Thalictrum simplex L.</title>
        <authorList>
            <person name="Tuo L."/>
        </authorList>
    </citation>
    <scope>NUCLEOTIDE SEQUENCE [LARGE SCALE GENOMIC DNA]</scope>
    <source>
        <strain evidence="7 8">N2SHLJ1</strain>
    </source>
</reference>
<evidence type="ECO:0000256" key="3">
    <source>
        <dbReference type="PIRSR" id="PIRSR603782-1"/>
    </source>
</evidence>
<evidence type="ECO:0000313" key="7">
    <source>
        <dbReference type="EMBL" id="TBL69918.1"/>
    </source>
</evidence>
<keyword evidence="3" id="KW-0479">Metal-binding</keyword>
<feature type="binding site" evidence="3">
    <location>
        <position position="73"/>
    </location>
    <ligand>
        <name>Cu cation</name>
        <dbReference type="ChEBI" id="CHEBI:23378"/>
    </ligand>
</feature>
<feature type="transmembrane region" description="Helical" evidence="5">
    <location>
        <begin position="7"/>
        <end position="27"/>
    </location>
</feature>
<dbReference type="Proteomes" id="UP000293142">
    <property type="component" value="Unassembled WGS sequence"/>
</dbReference>
<name>A0A4Q9DEF6_9BACL</name>
<dbReference type="Pfam" id="PF02630">
    <property type="entry name" value="SCO1-SenC"/>
    <property type="match status" value="1"/>
</dbReference>